<name>A0A4Y2DEE2_ARAVE</name>
<accession>A0A4Y2DEE2</accession>
<dbReference type="CDD" id="cd01790">
    <property type="entry name" value="Ubl_HERP"/>
    <property type="match status" value="1"/>
</dbReference>
<keyword evidence="3 7" id="KW-1133">Transmembrane helix</keyword>
<evidence type="ECO:0000256" key="7">
    <source>
        <dbReference type="SAM" id="Phobius"/>
    </source>
</evidence>
<evidence type="ECO:0000256" key="4">
    <source>
        <dbReference type="ARBA" id="ARBA00023136"/>
    </source>
</evidence>
<dbReference type="SUPFAM" id="SSF54236">
    <property type="entry name" value="Ubiquitin-like"/>
    <property type="match status" value="1"/>
</dbReference>
<dbReference type="InterPro" id="IPR029071">
    <property type="entry name" value="Ubiquitin-like_domsf"/>
</dbReference>
<comment type="caution">
    <text evidence="9">The sequence shown here is derived from an EMBL/GenBank/DDBJ whole genome shotgun (WGS) entry which is preliminary data.</text>
</comment>
<feature type="region of interest" description="Disordered" evidence="6">
    <location>
        <begin position="320"/>
        <end position="369"/>
    </location>
</feature>
<gene>
    <name evidence="9" type="primary">HERPUD2</name>
    <name evidence="9" type="ORF">AVEN_167316_1</name>
</gene>
<dbReference type="PANTHER" id="PTHR12943">
    <property type="entry name" value="HOMOCYSTEINE-RESPONSIVE ENDOPLASMIC RETICULUM-RESIDENT UNIQUITIN-LIKE DOMAIN HERPUD PROTEIN FAMILY MEMBER"/>
    <property type="match status" value="1"/>
</dbReference>
<evidence type="ECO:0000259" key="8">
    <source>
        <dbReference type="PROSITE" id="PS50053"/>
    </source>
</evidence>
<dbReference type="Proteomes" id="UP000499080">
    <property type="component" value="Unassembled WGS sequence"/>
</dbReference>
<keyword evidence="2 7" id="KW-0812">Transmembrane</keyword>
<dbReference type="EMBL" id="BGPR01000340">
    <property type="protein sequence ID" value="GBM14234.1"/>
    <property type="molecule type" value="Genomic_DNA"/>
</dbReference>
<dbReference type="GO" id="GO:0030968">
    <property type="term" value="P:endoplasmic reticulum unfolded protein response"/>
    <property type="evidence" value="ECO:0007669"/>
    <property type="project" value="TreeGrafter"/>
</dbReference>
<comment type="subcellular location">
    <subcellularLocation>
        <location evidence="1">Membrane</location>
    </subcellularLocation>
</comment>
<keyword evidence="10" id="KW-1185">Reference proteome</keyword>
<feature type="compositionally biased region" description="Low complexity" evidence="6">
    <location>
        <begin position="348"/>
        <end position="362"/>
    </location>
</feature>
<keyword evidence="5" id="KW-0834">Unfolded protein response</keyword>
<evidence type="ECO:0000256" key="6">
    <source>
        <dbReference type="SAM" id="MobiDB-lite"/>
    </source>
</evidence>
<feature type="region of interest" description="Disordered" evidence="6">
    <location>
        <begin position="234"/>
        <end position="265"/>
    </location>
</feature>
<keyword evidence="4 7" id="KW-0472">Membrane</keyword>
<evidence type="ECO:0000256" key="5">
    <source>
        <dbReference type="ARBA" id="ARBA00023230"/>
    </source>
</evidence>
<dbReference type="GO" id="GO:0016020">
    <property type="term" value="C:membrane"/>
    <property type="evidence" value="ECO:0007669"/>
    <property type="project" value="UniProtKB-SubCell"/>
</dbReference>
<feature type="compositionally biased region" description="Polar residues" evidence="6">
    <location>
        <begin position="330"/>
        <end position="346"/>
    </location>
</feature>
<reference evidence="9 10" key="1">
    <citation type="journal article" date="2019" name="Sci. Rep.">
        <title>Orb-weaving spider Araneus ventricosus genome elucidates the spidroin gene catalogue.</title>
        <authorList>
            <person name="Kono N."/>
            <person name="Nakamura H."/>
            <person name="Ohtoshi R."/>
            <person name="Moran D.A.P."/>
            <person name="Shinohara A."/>
            <person name="Yoshida Y."/>
            <person name="Fujiwara M."/>
            <person name="Mori M."/>
            <person name="Tomita M."/>
            <person name="Arakawa K."/>
        </authorList>
    </citation>
    <scope>NUCLEOTIDE SEQUENCE [LARGE SCALE GENOMIC DNA]</scope>
</reference>
<dbReference type="PROSITE" id="PS50053">
    <property type="entry name" value="UBIQUITIN_2"/>
    <property type="match status" value="1"/>
</dbReference>
<evidence type="ECO:0000256" key="1">
    <source>
        <dbReference type="ARBA" id="ARBA00004370"/>
    </source>
</evidence>
<dbReference type="FunFam" id="3.10.20.90:FF:000046">
    <property type="entry name" value="Homocysteine-responsive endoplasmic reticulum-resident ubiquitin-like domain member 2 protein"/>
    <property type="match status" value="1"/>
</dbReference>
<dbReference type="SMART" id="SM00213">
    <property type="entry name" value="UBQ"/>
    <property type="match status" value="1"/>
</dbReference>
<dbReference type="Pfam" id="PF00240">
    <property type="entry name" value="ubiquitin"/>
    <property type="match status" value="1"/>
</dbReference>
<dbReference type="Gene3D" id="3.10.20.90">
    <property type="entry name" value="Phosphatidylinositol 3-kinase Catalytic Subunit, Chain A, domain 1"/>
    <property type="match status" value="1"/>
</dbReference>
<dbReference type="InterPro" id="IPR000626">
    <property type="entry name" value="Ubiquitin-like_dom"/>
</dbReference>
<dbReference type="PANTHER" id="PTHR12943:SF27">
    <property type="entry name" value="HOMOCYSTEINE-INDUCED ENDOPLASMIC RETICULUM PROTEIN, ISOFORM A"/>
    <property type="match status" value="1"/>
</dbReference>
<evidence type="ECO:0000256" key="3">
    <source>
        <dbReference type="ARBA" id="ARBA00022989"/>
    </source>
</evidence>
<evidence type="ECO:0000256" key="2">
    <source>
        <dbReference type="ARBA" id="ARBA00022692"/>
    </source>
</evidence>
<sequence>MISFEITKARPAIESYYDSSLTCVYILCKVILAVANNLILPGFQCDFGDYLFYVGVIDSVEMAVQLIIKSATQSVEDFALSCEMTWTIAQVKEQLSNEYPTKPKKEHQKLIYGGRLLPDHLSLKNVLNHTQDVHTMHLVCPTSVAPQPVKSNDKKEQSVASVYTASPPPNPTGVYPQMNPQTIAPGLNSSLPGSSLSANTIPDPTQQYLVMQQMYMQMMSQYFAQLNGSNPYGPFLANTPPVQPPPATTSRPNVQQNDPARQGEEEERDYIDYLYVFSRIAVLAALLLYYSSPMRVMGVLVMLLSVSLLAQIIRQQRREEMQRQRGRQQSATADQASTDNQASENEQVPETSTGSESVSSEPQNTNQPATSVPYTIFTLVTAFFSSLIPTDPLPVNVN</sequence>
<evidence type="ECO:0000313" key="9">
    <source>
        <dbReference type="EMBL" id="GBM14234.1"/>
    </source>
</evidence>
<dbReference type="OrthoDB" id="21589at2759"/>
<protein>
    <submittedName>
        <fullName evidence="9">Homocysteine-responsive endoplasmic reticulum-resident ubiquitin-like domain member 2 protein</fullName>
    </submittedName>
</protein>
<feature type="transmembrane region" description="Helical" evidence="7">
    <location>
        <begin position="296"/>
        <end position="313"/>
    </location>
</feature>
<feature type="domain" description="Ubiquitin-like" evidence="8">
    <location>
        <begin position="64"/>
        <end position="125"/>
    </location>
</feature>
<dbReference type="AlphaFoldDB" id="A0A4Y2DEE2"/>
<feature type="compositionally biased region" description="Polar residues" evidence="6">
    <location>
        <begin position="248"/>
        <end position="259"/>
    </location>
</feature>
<dbReference type="InterPro" id="IPR039751">
    <property type="entry name" value="HERPUD1/2"/>
</dbReference>
<organism evidence="9 10">
    <name type="scientific">Araneus ventricosus</name>
    <name type="common">Orbweaver spider</name>
    <name type="synonym">Epeira ventricosa</name>
    <dbReference type="NCBI Taxonomy" id="182803"/>
    <lineage>
        <taxon>Eukaryota</taxon>
        <taxon>Metazoa</taxon>
        <taxon>Ecdysozoa</taxon>
        <taxon>Arthropoda</taxon>
        <taxon>Chelicerata</taxon>
        <taxon>Arachnida</taxon>
        <taxon>Araneae</taxon>
        <taxon>Araneomorphae</taxon>
        <taxon>Entelegynae</taxon>
        <taxon>Araneoidea</taxon>
        <taxon>Araneidae</taxon>
        <taxon>Araneus</taxon>
    </lineage>
</organism>
<evidence type="ECO:0000313" key="10">
    <source>
        <dbReference type="Proteomes" id="UP000499080"/>
    </source>
</evidence>
<proteinExistence type="predicted"/>